<dbReference type="PANTHER" id="PTHR13490">
    <property type="entry name" value="MITOCHONDRIAL 28S RIBOSOMAL PROTEIN S28"/>
    <property type="match status" value="1"/>
</dbReference>
<dbReference type="Proteomes" id="UP001187531">
    <property type="component" value="Unassembled WGS sequence"/>
</dbReference>
<evidence type="ECO:0000313" key="3">
    <source>
        <dbReference type="Proteomes" id="UP001187531"/>
    </source>
</evidence>
<proteinExistence type="predicted"/>
<dbReference type="InterPro" id="IPR039848">
    <property type="entry name" value="Ribosomal_mS35_mt"/>
</dbReference>
<protein>
    <recommendedName>
        <fullName evidence="1">Small ribosomal subunit protein mS35 mitochondrial conserved domain-containing protein</fullName>
    </recommendedName>
</protein>
<organism evidence="2 3">
    <name type="scientific">Artemia franciscana</name>
    <name type="common">Brine shrimp</name>
    <name type="synonym">Artemia sanfranciscana</name>
    <dbReference type="NCBI Taxonomy" id="6661"/>
    <lineage>
        <taxon>Eukaryota</taxon>
        <taxon>Metazoa</taxon>
        <taxon>Ecdysozoa</taxon>
        <taxon>Arthropoda</taxon>
        <taxon>Crustacea</taxon>
        <taxon>Branchiopoda</taxon>
        <taxon>Anostraca</taxon>
        <taxon>Artemiidae</taxon>
        <taxon>Artemia</taxon>
    </lineage>
</organism>
<dbReference type="InterPro" id="IPR019349">
    <property type="entry name" value="Ribosomal_mS35_mit"/>
</dbReference>
<name>A0AA88I0N5_ARTSF</name>
<dbReference type="PANTHER" id="PTHR13490:SF0">
    <property type="entry name" value="SMALL RIBOSOMAL SUBUNIT PROTEIN MS35"/>
    <property type="match status" value="1"/>
</dbReference>
<sequence>MKRILSKPLLSPCIKSKFSFCNYSEIPSASAAESGTYSDNSDEFPVYNFKPEKGGAATENRRSQGRTTVKDQDLVMRYKQMPIDQDWTSVWPVARSFHPASVPLPIRQGYPKKGQASPGKFANAELMKIPNFLHLTPPAIKKHTEALKQFCTEWPSGLETDAEMNQHFPVQIMNSVYCHSGPSIRDTKARIVTLKVKLTSLPLDGHSKDKLLRLVGACYDKKTDELVLVADRCPTRKQNRNYLEYLLSVLMIESSKTEPWESEKENMDMEKYIWRQNIGYEVTMNTLKSTASIKNLGISETELEKEVVVQEYAQANEDLHNKGEDDSTLRKYKEAVKNLLINWPEQLSAGEKQSVVQ</sequence>
<dbReference type="EMBL" id="JAVRJZ010000012">
    <property type="protein sequence ID" value="KAK2715936.1"/>
    <property type="molecule type" value="Genomic_DNA"/>
</dbReference>
<keyword evidence="3" id="KW-1185">Reference proteome</keyword>
<dbReference type="Pfam" id="PF10213">
    <property type="entry name" value="MRP-S28"/>
    <property type="match status" value="1"/>
</dbReference>
<dbReference type="AlphaFoldDB" id="A0AA88I0N5"/>
<evidence type="ECO:0000259" key="1">
    <source>
        <dbReference type="Pfam" id="PF10213"/>
    </source>
</evidence>
<dbReference type="GO" id="GO:0003735">
    <property type="term" value="F:structural constituent of ribosome"/>
    <property type="evidence" value="ECO:0007669"/>
    <property type="project" value="InterPro"/>
</dbReference>
<accession>A0AA88I0N5</accession>
<reference evidence="2" key="1">
    <citation type="submission" date="2023-07" db="EMBL/GenBank/DDBJ databases">
        <title>Chromosome-level genome assembly of Artemia franciscana.</title>
        <authorList>
            <person name="Jo E."/>
        </authorList>
    </citation>
    <scope>NUCLEOTIDE SEQUENCE</scope>
    <source>
        <tissue evidence="2">Whole body</tissue>
    </source>
</reference>
<dbReference type="GO" id="GO:0032543">
    <property type="term" value="P:mitochondrial translation"/>
    <property type="evidence" value="ECO:0007669"/>
    <property type="project" value="InterPro"/>
</dbReference>
<evidence type="ECO:0000313" key="2">
    <source>
        <dbReference type="EMBL" id="KAK2715936.1"/>
    </source>
</evidence>
<comment type="caution">
    <text evidence="2">The sequence shown here is derived from an EMBL/GenBank/DDBJ whole genome shotgun (WGS) entry which is preliminary data.</text>
</comment>
<gene>
    <name evidence="2" type="ORF">QYM36_010491</name>
</gene>
<dbReference type="GO" id="GO:0005763">
    <property type="term" value="C:mitochondrial small ribosomal subunit"/>
    <property type="evidence" value="ECO:0007669"/>
    <property type="project" value="TreeGrafter"/>
</dbReference>
<feature type="domain" description="Small ribosomal subunit protein mS35 mitochondrial conserved" evidence="1">
    <location>
        <begin position="186"/>
        <end position="257"/>
    </location>
</feature>